<dbReference type="Pfam" id="PF13041">
    <property type="entry name" value="PPR_2"/>
    <property type="match status" value="3"/>
</dbReference>
<dbReference type="PANTHER" id="PTHR47926">
    <property type="entry name" value="PENTATRICOPEPTIDE REPEAT-CONTAINING PROTEIN"/>
    <property type="match status" value="1"/>
</dbReference>
<keyword evidence="1" id="KW-0677">Repeat</keyword>
<dbReference type="Pfam" id="PF20431">
    <property type="entry name" value="E_motif"/>
    <property type="match status" value="1"/>
</dbReference>
<dbReference type="PANTHER" id="PTHR47926:SF533">
    <property type="entry name" value="DYW DOMAIN-CONTAINING PROTEIN"/>
    <property type="match status" value="1"/>
</dbReference>
<accession>D8R0U1</accession>
<evidence type="ECO:0000256" key="2">
    <source>
        <dbReference type="PROSITE-ProRule" id="PRU00708"/>
    </source>
</evidence>
<dbReference type="AlphaFoldDB" id="D8R0U1"/>
<dbReference type="OMA" id="HEMVQGG"/>
<dbReference type="InterPro" id="IPR011990">
    <property type="entry name" value="TPR-like_helical_dom_sf"/>
</dbReference>
<evidence type="ECO:0000313" key="4">
    <source>
        <dbReference type="EMBL" id="EFJ34140.1"/>
    </source>
</evidence>
<organism evidence="5">
    <name type="scientific">Selaginella moellendorffii</name>
    <name type="common">Spikemoss</name>
    <dbReference type="NCBI Taxonomy" id="88036"/>
    <lineage>
        <taxon>Eukaryota</taxon>
        <taxon>Viridiplantae</taxon>
        <taxon>Streptophyta</taxon>
        <taxon>Embryophyta</taxon>
        <taxon>Tracheophyta</taxon>
        <taxon>Lycopodiopsida</taxon>
        <taxon>Selaginellales</taxon>
        <taxon>Selaginellaceae</taxon>
        <taxon>Selaginella</taxon>
    </lineage>
</organism>
<feature type="domain" description="DYW" evidence="3">
    <location>
        <begin position="508"/>
        <end position="600"/>
    </location>
</feature>
<dbReference type="InterPro" id="IPR046960">
    <property type="entry name" value="PPR_At4g14850-like_plant"/>
</dbReference>
<dbReference type="Proteomes" id="UP000001514">
    <property type="component" value="Unassembled WGS sequence"/>
</dbReference>
<proteinExistence type="predicted"/>
<dbReference type="GO" id="GO:0003723">
    <property type="term" value="F:RNA binding"/>
    <property type="evidence" value="ECO:0007669"/>
    <property type="project" value="InterPro"/>
</dbReference>
<dbReference type="GO" id="GO:0008270">
    <property type="term" value="F:zinc ion binding"/>
    <property type="evidence" value="ECO:0007669"/>
    <property type="project" value="InterPro"/>
</dbReference>
<dbReference type="FunFam" id="1.25.40.10:FF:001093">
    <property type="entry name" value="Pentatricopeptide repeat-containing protein At2g34400"/>
    <property type="match status" value="1"/>
</dbReference>
<evidence type="ECO:0000259" key="3">
    <source>
        <dbReference type="Pfam" id="PF14432"/>
    </source>
</evidence>
<evidence type="ECO:0000256" key="1">
    <source>
        <dbReference type="ARBA" id="ARBA00022737"/>
    </source>
</evidence>
<sequence length="600" mass="66281">MGVATAGWSAANGNRTVDERREEISTYVLLLKKCADSKALLEGKRVHSCLVKDGYASDRLIANLLIEMYGKCGGIAEARSVFDQIQEKNADVISWNGIIGAYTQNGLGKEALHLFKTMDLEGVIANQVTLINAIDACASLPSEEEGRIVHAIAVDKRLESDTMVGTSLVNMFGKCKNVDAARAVFDSLPRKNLVTWNNMVAVYSQNWQCKKAIQVFRFMDLEGVQPDAVTFLTIIDACAALAAHTEGRMVHDDITASGIPMDVALGTAVMHFYGKCGRLDNARAIFDSLGKKNTVTWSAILAAYAQNGYETEAIELYHEMVQGGLEVNGITFLGLLFACSHAGRSMDGVDYFVSMIRDFGVVPVFEHYLNLIDLLGRSGQLQLSEDLINSMPYEPDSSAWLALLGACRMHGDVDRGARIAELIYELDPEDSGPYILLSNLYSSTGRMDEARRTRKAMRLRGITKQPGLSSIEVKDRVHEFMAAQKLHPQLGRIHAEIERLKARVKEAGYVADVRAVLRDVEEEEKEQLLWYHSERLAIAFGLISTPPGTALHIVKNLRVCFDCHAAVKAISKVVGRKIVVRDAIRFHHFENGACSCGDYW</sequence>
<feature type="repeat" description="PPR" evidence="2">
    <location>
        <begin position="293"/>
        <end position="327"/>
    </location>
</feature>
<dbReference type="KEGG" id="smo:SELMODRAFT_83034"/>
<dbReference type="eggNOG" id="KOG4197">
    <property type="taxonomic scope" value="Eukaryota"/>
</dbReference>
<dbReference type="PROSITE" id="PS51375">
    <property type="entry name" value="PPR"/>
    <property type="match status" value="3"/>
</dbReference>
<reference evidence="4 5" key="1">
    <citation type="journal article" date="2011" name="Science">
        <title>The Selaginella genome identifies genetic changes associated with the evolution of vascular plants.</title>
        <authorList>
            <person name="Banks J.A."/>
            <person name="Nishiyama T."/>
            <person name="Hasebe M."/>
            <person name="Bowman J.L."/>
            <person name="Gribskov M."/>
            <person name="dePamphilis C."/>
            <person name="Albert V.A."/>
            <person name="Aono N."/>
            <person name="Aoyama T."/>
            <person name="Ambrose B.A."/>
            <person name="Ashton N.W."/>
            <person name="Axtell M.J."/>
            <person name="Barker E."/>
            <person name="Barker M.S."/>
            <person name="Bennetzen J.L."/>
            <person name="Bonawitz N.D."/>
            <person name="Chapple C."/>
            <person name="Cheng C."/>
            <person name="Correa L.G."/>
            <person name="Dacre M."/>
            <person name="DeBarry J."/>
            <person name="Dreyer I."/>
            <person name="Elias M."/>
            <person name="Engstrom E.M."/>
            <person name="Estelle M."/>
            <person name="Feng L."/>
            <person name="Finet C."/>
            <person name="Floyd S.K."/>
            <person name="Frommer W.B."/>
            <person name="Fujita T."/>
            <person name="Gramzow L."/>
            <person name="Gutensohn M."/>
            <person name="Harholt J."/>
            <person name="Hattori M."/>
            <person name="Heyl A."/>
            <person name="Hirai T."/>
            <person name="Hiwatashi Y."/>
            <person name="Ishikawa M."/>
            <person name="Iwata M."/>
            <person name="Karol K.G."/>
            <person name="Koehler B."/>
            <person name="Kolukisaoglu U."/>
            <person name="Kubo M."/>
            <person name="Kurata T."/>
            <person name="Lalonde S."/>
            <person name="Li K."/>
            <person name="Li Y."/>
            <person name="Litt A."/>
            <person name="Lyons E."/>
            <person name="Manning G."/>
            <person name="Maruyama T."/>
            <person name="Michael T.P."/>
            <person name="Mikami K."/>
            <person name="Miyazaki S."/>
            <person name="Morinaga S."/>
            <person name="Murata T."/>
            <person name="Mueller-Roeber B."/>
            <person name="Nelson D.R."/>
            <person name="Obara M."/>
            <person name="Oguri Y."/>
            <person name="Olmstead R.G."/>
            <person name="Onodera N."/>
            <person name="Petersen B.L."/>
            <person name="Pils B."/>
            <person name="Prigge M."/>
            <person name="Rensing S.A."/>
            <person name="Riano-Pachon D.M."/>
            <person name="Roberts A.W."/>
            <person name="Sato Y."/>
            <person name="Scheller H.V."/>
            <person name="Schulz B."/>
            <person name="Schulz C."/>
            <person name="Shakirov E.V."/>
            <person name="Shibagaki N."/>
            <person name="Shinohara N."/>
            <person name="Shippen D.E."/>
            <person name="Soerensen I."/>
            <person name="Sotooka R."/>
            <person name="Sugimoto N."/>
            <person name="Sugita M."/>
            <person name="Sumikawa N."/>
            <person name="Tanurdzic M."/>
            <person name="Theissen G."/>
            <person name="Ulvskov P."/>
            <person name="Wakazuki S."/>
            <person name="Weng J.K."/>
            <person name="Willats W.W."/>
            <person name="Wipf D."/>
            <person name="Wolf P.G."/>
            <person name="Yang L."/>
            <person name="Zimmer A.D."/>
            <person name="Zhu Q."/>
            <person name="Mitros T."/>
            <person name="Hellsten U."/>
            <person name="Loque D."/>
            <person name="Otillar R."/>
            <person name="Salamov A."/>
            <person name="Schmutz J."/>
            <person name="Shapiro H."/>
            <person name="Lindquist E."/>
            <person name="Lucas S."/>
            <person name="Rokhsar D."/>
            <person name="Grigoriev I.V."/>
        </authorList>
    </citation>
    <scope>NUCLEOTIDE SEQUENCE [LARGE SCALE GENOMIC DNA]</scope>
</reference>
<protein>
    <recommendedName>
        <fullName evidence="3">DYW domain-containing protein</fullName>
    </recommendedName>
</protein>
<dbReference type="FunFam" id="1.25.40.10:FF:000073">
    <property type="entry name" value="Pentatricopeptide repeat-containing protein chloroplastic"/>
    <property type="match status" value="2"/>
</dbReference>
<dbReference type="SUPFAM" id="SSF48452">
    <property type="entry name" value="TPR-like"/>
    <property type="match status" value="1"/>
</dbReference>
<dbReference type="GO" id="GO:0009451">
    <property type="term" value="P:RNA modification"/>
    <property type="evidence" value="ECO:0000318"/>
    <property type="project" value="GO_Central"/>
</dbReference>
<dbReference type="Gramene" id="EFJ34140">
    <property type="protein sequence ID" value="EFJ34140"/>
    <property type="gene ID" value="SELMODRAFT_83034"/>
</dbReference>
<evidence type="ECO:0000313" key="5">
    <source>
        <dbReference type="Proteomes" id="UP000001514"/>
    </source>
</evidence>
<feature type="repeat" description="PPR" evidence="2">
    <location>
        <begin position="91"/>
        <end position="125"/>
    </location>
</feature>
<dbReference type="Pfam" id="PF14432">
    <property type="entry name" value="DYW_deaminase"/>
    <property type="match status" value="1"/>
</dbReference>
<dbReference type="InterPro" id="IPR032867">
    <property type="entry name" value="DYW_dom"/>
</dbReference>
<dbReference type="Pfam" id="PF01535">
    <property type="entry name" value="PPR"/>
    <property type="match status" value="1"/>
</dbReference>
<dbReference type="NCBIfam" id="TIGR00756">
    <property type="entry name" value="PPR"/>
    <property type="match status" value="2"/>
</dbReference>
<dbReference type="InParanoid" id="D8R0U1"/>
<dbReference type="HOGENOM" id="CLU_002706_37_8_1"/>
<gene>
    <name evidence="4" type="ORF">SELMODRAFT_83034</name>
</gene>
<feature type="repeat" description="PPR" evidence="2">
    <location>
        <begin position="192"/>
        <end position="226"/>
    </location>
</feature>
<name>D8R0U1_SELML</name>
<dbReference type="Gene3D" id="1.25.40.10">
    <property type="entry name" value="Tetratricopeptide repeat domain"/>
    <property type="match status" value="4"/>
</dbReference>
<dbReference type="EMBL" id="GL377570">
    <property type="protein sequence ID" value="EFJ34140.1"/>
    <property type="molecule type" value="Genomic_DNA"/>
</dbReference>
<dbReference type="InterPro" id="IPR046848">
    <property type="entry name" value="E_motif"/>
</dbReference>
<keyword evidence="5" id="KW-1185">Reference proteome</keyword>
<dbReference type="InterPro" id="IPR002885">
    <property type="entry name" value="PPR_rpt"/>
</dbReference>